<proteinExistence type="predicted"/>
<dbReference type="Pfam" id="PF10704">
    <property type="entry name" value="DUF2508"/>
    <property type="match status" value="1"/>
</dbReference>
<gene>
    <name evidence="1" type="ORF">SAMN05192534_1273</name>
</gene>
<dbReference type="Proteomes" id="UP000199163">
    <property type="component" value="Unassembled WGS sequence"/>
</dbReference>
<evidence type="ECO:0000313" key="1">
    <source>
        <dbReference type="EMBL" id="SDI23367.1"/>
    </source>
</evidence>
<name>A0A1G8IXC3_9BACI</name>
<reference evidence="1 2" key="1">
    <citation type="submission" date="2016-10" db="EMBL/GenBank/DDBJ databases">
        <authorList>
            <person name="de Groot N.N."/>
        </authorList>
    </citation>
    <scope>NUCLEOTIDE SEQUENCE [LARGE SCALE GENOMIC DNA]</scope>
    <source>
        <strain evidence="1 2">DSM 21632</strain>
    </source>
</reference>
<organism evidence="1 2">
    <name type="scientific">Alteribacillus persepolensis</name>
    <dbReference type="NCBI Taxonomy" id="568899"/>
    <lineage>
        <taxon>Bacteria</taxon>
        <taxon>Bacillati</taxon>
        <taxon>Bacillota</taxon>
        <taxon>Bacilli</taxon>
        <taxon>Bacillales</taxon>
        <taxon>Bacillaceae</taxon>
        <taxon>Alteribacillus</taxon>
    </lineage>
</organism>
<dbReference type="InterPro" id="IPR019644">
    <property type="entry name" value="DUF2508"/>
</dbReference>
<protein>
    <recommendedName>
        <fullName evidence="3">DUF2508 domain-containing protein</fullName>
    </recommendedName>
</protein>
<dbReference type="RefSeq" id="WP_091276015.1">
    <property type="nucleotide sequence ID" value="NZ_FNDK01000027.1"/>
</dbReference>
<sequence length="73" mass="8742">MLFRKKTIKKTENERLIATIHAVKQSLDRYEYIVANSLDPSKEIQADLKKKRAKYIFLIKEARYRKINGYDHT</sequence>
<keyword evidence="2" id="KW-1185">Reference proteome</keyword>
<dbReference type="AlphaFoldDB" id="A0A1G8IXC3"/>
<dbReference type="OrthoDB" id="2166610at2"/>
<evidence type="ECO:0008006" key="3">
    <source>
        <dbReference type="Google" id="ProtNLM"/>
    </source>
</evidence>
<evidence type="ECO:0000313" key="2">
    <source>
        <dbReference type="Proteomes" id="UP000199163"/>
    </source>
</evidence>
<accession>A0A1G8IXC3</accession>
<dbReference type="STRING" id="568899.SAMN05192534_1273"/>
<dbReference type="EMBL" id="FNDK01000027">
    <property type="protein sequence ID" value="SDI23367.1"/>
    <property type="molecule type" value="Genomic_DNA"/>
</dbReference>